<sequence length="218" mass="22922">MGEKTSRAGRPSVASTTEPSNNIVAEVRENFGKGFARRLRATGKIPAVLYGHGTDPQHLALPGHETSLLLRKANAMLELDIAGKSQLALVKDVQKDPVRQIIEHIDLVVIRKGEKVQVDVSVHVTGEAAPGTALEQEAHSLLVEAPAISIPENLSVSVEGLEAITHLYASQIELPEGVLLVSDPETLVVSVVVPTVAPEPEETEAPAAAAAPAAEAAE</sequence>
<evidence type="ECO:0000256" key="6">
    <source>
        <dbReference type="SAM" id="MobiDB-lite"/>
    </source>
</evidence>
<comment type="similarity">
    <text evidence="5">Belongs to the bacterial ribosomal protein bL25 family. CTC subfamily.</text>
</comment>
<dbReference type="Proteomes" id="UP000317998">
    <property type="component" value="Unassembled WGS sequence"/>
</dbReference>
<evidence type="ECO:0000256" key="5">
    <source>
        <dbReference type="HAMAP-Rule" id="MF_01334"/>
    </source>
</evidence>
<proteinExistence type="inferred from homology"/>
<dbReference type="Pfam" id="PF01386">
    <property type="entry name" value="Ribosomal_L25p"/>
    <property type="match status" value="1"/>
</dbReference>
<gene>
    <name evidence="5" type="primary">rplY</name>
    <name evidence="5" type="synonym">ctc</name>
    <name evidence="9" type="ORF">FB562_0309</name>
</gene>
<feature type="region of interest" description="Disordered" evidence="6">
    <location>
        <begin position="198"/>
        <end position="218"/>
    </location>
</feature>
<feature type="domain" description="Large ribosomal subunit protein bL25 L25" evidence="7">
    <location>
        <begin position="24"/>
        <end position="107"/>
    </location>
</feature>
<accession>A0A542YGQ2</accession>
<dbReference type="PANTHER" id="PTHR33284:SF1">
    <property type="entry name" value="RIBOSOMAL PROTEIN L25_GLN-TRNA SYNTHETASE, ANTI-CODON-BINDING DOMAIN-CONTAINING PROTEIN"/>
    <property type="match status" value="1"/>
</dbReference>
<evidence type="ECO:0000259" key="7">
    <source>
        <dbReference type="Pfam" id="PF01386"/>
    </source>
</evidence>
<dbReference type="GO" id="GO:0006412">
    <property type="term" value="P:translation"/>
    <property type="evidence" value="ECO:0007669"/>
    <property type="project" value="UniProtKB-UniRule"/>
</dbReference>
<keyword evidence="3 5" id="KW-0689">Ribosomal protein</keyword>
<dbReference type="GO" id="GO:0008097">
    <property type="term" value="F:5S rRNA binding"/>
    <property type="evidence" value="ECO:0007669"/>
    <property type="project" value="InterPro"/>
</dbReference>
<reference evidence="9 10" key="1">
    <citation type="submission" date="2019-06" db="EMBL/GenBank/DDBJ databases">
        <title>Sequencing the genomes of 1000 actinobacteria strains.</title>
        <authorList>
            <person name="Klenk H.-P."/>
        </authorList>
    </citation>
    <scope>NUCLEOTIDE SEQUENCE [LARGE SCALE GENOMIC DNA]</scope>
    <source>
        <strain evidence="9 10">DSM 26477</strain>
    </source>
</reference>
<evidence type="ECO:0000313" key="10">
    <source>
        <dbReference type="Proteomes" id="UP000317998"/>
    </source>
</evidence>
<comment type="function">
    <text evidence="5">This is one of the proteins that binds to the 5S RNA in the ribosome where it forms part of the central protuberance.</text>
</comment>
<dbReference type="AlphaFoldDB" id="A0A542YGQ2"/>
<feature type="region of interest" description="Disordered" evidence="6">
    <location>
        <begin position="1"/>
        <end position="21"/>
    </location>
</feature>
<dbReference type="InterPro" id="IPR020056">
    <property type="entry name" value="Rbsml_bL25/Gln-tRNA_synth_N"/>
</dbReference>
<keyword evidence="4 5" id="KW-0687">Ribonucleoprotein</keyword>
<dbReference type="CDD" id="cd00495">
    <property type="entry name" value="Ribosomal_L25_TL5_CTC"/>
    <property type="match status" value="1"/>
</dbReference>
<dbReference type="InterPro" id="IPR020930">
    <property type="entry name" value="Ribosomal_uL5_bac-type"/>
</dbReference>
<dbReference type="InterPro" id="IPR029751">
    <property type="entry name" value="Ribosomal_L25_dom"/>
</dbReference>
<organism evidence="9 10">
    <name type="scientific">Homoserinimonas aerilata</name>
    <dbReference type="NCBI Taxonomy" id="1162970"/>
    <lineage>
        <taxon>Bacteria</taxon>
        <taxon>Bacillati</taxon>
        <taxon>Actinomycetota</taxon>
        <taxon>Actinomycetes</taxon>
        <taxon>Micrococcales</taxon>
        <taxon>Microbacteriaceae</taxon>
        <taxon>Homoserinimonas</taxon>
    </lineage>
</organism>
<dbReference type="Gene3D" id="2.40.240.10">
    <property type="entry name" value="Ribosomal Protein L25, Chain P"/>
    <property type="match status" value="1"/>
</dbReference>
<dbReference type="EMBL" id="VFOM01000001">
    <property type="protein sequence ID" value="TQL47255.1"/>
    <property type="molecule type" value="Genomic_DNA"/>
</dbReference>
<dbReference type="HAMAP" id="MF_01334">
    <property type="entry name" value="Ribosomal_bL25_CTC"/>
    <property type="match status" value="1"/>
</dbReference>
<comment type="caution">
    <text evidence="9">The sequence shown here is derived from an EMBL/GenBank/DDBJ whole genome shotgun (WGS) entry which is preliminary data.</text>
</comment>
<keyword evidence="1 5" id="KW-0699">rRNA-binding</keyword>
<dbReference type="NCBIfam" id="TIGR00731">
    <property type="entry name" value="bL25_bact_ctc"/>
    <property type="match status" value="1"/>
</dbReference>
<dbReference type="InterPro" id="IPR020057">
    <property type="entry name" value="Ribosomal_bL25_b-dom"/>
</dbReference>
<keyword evidence="2 5" id="KW-0694">RNA-binding</keyword>
<protein>
    <recommendedName>
        <fullName evidence="5">Large ribosomal subunit protein bL25</fullName>
    </recommendedName>
    <alternativeName>
        <fullName evidence="5">General stress protein CTC</fullName>
    </alternativeName>
</protein>
<evidence type="ECO:0000256" key="3">
    <source>
        <dbReference type="ARBA" id="ARBA00022980"/>
    </source>
</evidence>
<dbReference type="InterPro" id="IPR001021">
    <property type="entry name" value="Ribosomal_bL25_long"/>
</dbReference>
<dbReference type="NCBIfam" id="NF004131">
    <property type="entry name" value="PRK05618.2-1"/>
    <property type="match status" value="1"/>
</dbReference>
<evidence type="ECO:0000256" key="1">
    <source>
        <dbReference type="ARBA" id="ARBA00022730"/>
    </source>
</evidence>
<dbReference type="Gene3D" id="2.170.120.20">
    <property type="entry name" value="Ribosomal protein L25, beta domain"/>
    <property type="match status" value="1"/>
</dbReference>
<feature type="domain" description="Large ribosomal subunit protein bL25 beta" evidence="8">
    <location>
        <begin position="115"/>
        <end position="194"/>
    </location>
</feature>
<dbReference type="GO" id="GO:0003735">
    <property type="term" value="F:structural constituent of ribosome"/>
    <property type="evidence" value="ECO:0007669"/>
    <property type="project" value="InterPro"/>
</dbReference>
<evidence type="ECO:0000256" key="4">
    <source>
        <dbReference type="ARBA" id="ARBA00023274"/>
    </source>
</evidence>
<dbReference type="RefSeq" id="WP_141879530.1">
    <property type="nucleotide sequence ID" value="NZ_VFOM01000001.1"/>
</dbReference>
<dbReference type="GO" id="GO:0022625">
    <property type="term" value="C:cytosolic large ribosomal subunit"/>
    <property type="evidence" value="ECO:0007669"/>
    <property type="project" value="TreeGrafter"/>
</dbReference>
<evidence type="ECO:0000313" key="9">
    <source>
        <dbReference type="EMBL" id="TQL47255.1"/>
    </source>
</evidence>
<dbReference type="InterPro" id="IPR037121">
    <property type="entry name" value="Ribosomal_bL25_C"/>
</dbReference>
<dbReference type="OrthoDB" id="5242980at2"/>
<dbReference type="InterPro" id="IPR011035">
    <property type="entry name" value="Ribosomal_bL25/Gln-tRNA_synth"/>
</dbReference>
<comment type="subunit">
    <text evidence="5">Part of the 50S ribosomal subunit; part of the 5S rRNA/L5/L18/L25 subcomplex. Contacts the 5S rRNA. Binds to the 5S rRNA independently of L5 and L18.</text>
</comment>
<dbReference type="SUPFAM" id="SSF50715">
    <property type="entry name" value="Ribosomal protein L25-like"/>
    <property type="match status" value="1"/>
</dbReference>
<dbReference type="PANTHER" id="PTHR33284">
    <property type="entry name" value="RIBOSOMAL PROTEIN L25/GLN-TRNA SYNTHETASE, ANTI-CODON-BINDING DOMAIN-CONTAINING PROTEIN"/>
    <property type="match status" value="1"/>
</dbReference>
<dbReference type="Pfam" id="PF14693">
    <property type="entry name" value="Ribosomal_TL5_C"/>
    <property type="match status" value="1"/>
</dbReference>
<evidence type="ECO:0000256" key="2">
    <source>
        <dbReference type="ARBA" id="ARBA00022884"/>
    </source>
</evidence>
<evidence type="ECO:0000259" key="8">
    <source>
        <dbReference type="Pfam" id="PF14693"/>
    </source>
</evidence>
<name>A0A542YGQ2_9MICO</name>
<keyword evidence="10" id="KW-1185">Reference proteome</keyword>
<feature type="compositionally biased region" description="Low complexity" evidence="6">
    <location>
        <begin position="205"/>
        <end position="218"/>
    </location>
</feature>